<dbReference type="CDD" id="cd11386">
    <property type="entry name" value="MCP_signal"/>
    <property type="match status" value="1"/>
</dbReference>
<proteinExistence type="inferred from homology"/>
<dbReference type="InterPro" id="IPR004090">
    <property type="entry name" value="Chemotax_Me-accpt_rcpt"/>
</dbReference>
<feature type="domain" description="Methyl-accepting transducer" evidence="6">
    <location>
        <begin position="270"/>
        <end position="506"/>
    </location>
</feature>
<keyword evidence="2 4" id="KW-0807">Transducer</keyword>
<comment type="similarity">
    <text evidence="3">Belongs to the methyl-accepting chemotaxis (MCP) protein family.</text>
</comment>
<dbReference type="Pfam" id="PF00015">
    <property type="entry name" value="MCPsignal"/>
    <property type="match status" value="1"/>
</dbReference>
<keyword evidence="5" id="KW-0812">Transmembrane</keyword>
<keyword evidence="9" id="KW-1185">Reference proteome</keyword>
<dbReference type="InterPro" id="IPR003660">
    <property type="entry name" value="HAMP_dom"/>
</dbReference>
<dbReference type="GO" id="GO:0016020">
    <property type="term" value="C:membrane"/>
    <property type="evidence" value="ECO:0007669"/>
    <property type="project" value="UniProtKB-SubCell"/>
</dbReference>
<dbReference type="PROSITE" id="PS50885">
    <property type="entry name" value="HAMP"/>
    <property type="match status" value="1"/>
</dbReference>
<dbReference type="SMART" id="SM00304">
    <property type="entry name" value="HAMP"/>
    <property type="match status" value="2"/>
</dbReference>
<dbReference type="SUPFAM" id="SSF58104">
    <property type="entry name" value="Methyl-accepting chemotaxis protein (MCP) signaling domain"/>
    <property type="match status" value="1"/>
</dbReference>
<evidence type="ECO:0000256" key="1">
    <source>
        <dbReference type="ARBA" id="ARBA00004370"/>
    </source>
</evidence>
<evidence type="ECO:0000259" key="6">
    <source>
        <dbReference type="PROSITE" id="PS50111"/>
    </source>
</evidence>
<name>A0A7H9BIJ6_9NEIS</name>
<dbReference type="FunFam" id="1.10.287.950:FF:000001">
    <property type="entry name" value="Methyl-accepting chemotaxis sensory transducer"/>
    <property type="match status" value="1"/>
</dbReference>
<dbReference type="PANTHER" id="PTHR32089:SF112">
    <property type="entry name" value="LYSOZYME-LIKE PROTEIN-RELATED"/>
    <property type="match status" value="1"/>
</dbReference>
<keyword evidence="5" id="KW-1133">Transmembrane helix</keyword>
<sequence length="544" mass="58083">MLGLNWSVRNKLLAGFALLLSLLVLLIWISFQQITQLDAAITKVVTERLPKIEAAKSIAERGLINGALLRDAFIASNTAQIEQAINTAQENRQKNREPQEFLQKSVTSNEGKRLLDAMMAARARLGDTYEPLFEALRKDKTAAAQLIVQQYGPANADFLAAANALIDFQRQQMQAERVAAEQTAAAAKKLMLASAIAGVMLGLLTAFWIERLIVPRLKSAERLALSVAKGDLTHELNGMRVGDDEVGHLLRALDEMQHSLRKIVQGLQQDASELSHSVGELSVAADEVGKASLNQSQATASAAAAIEQLTVSIDQVAEHADEADVRAERAGEMAVSGGVQVEASSQKIASVALRVEQTTHDLNELNGKVQSIGNIADLIHDIADQTNLLALNAAIEAARAGEQGRGFAVVADEVRKLAERTTQSVQQIAQMLQSIQAGTLAAVEGMQESRLVVNTVVSSAAETKALIGQIEEGAQVVGHSVDDIANALAEQKVASAELARRVEQIAQAAEENTAIAAQVVSSSHSVAHVAGELKQASAFFKLPR</sequence>
<dbReference type="InterPro" id="IPR024478">
    <property type="entry name" value="HlyB_4HB_MCP"/>
</dbReference>
<evidence type="ECO:0000313" key="9">
    <source>
        <dbReference type="Proteomes" id="UP000509597"/>
    </source>
</evidence>
<evidence type="ECO:0000256" key="2">
    <source>
        <dbReference type="ARBA" id="ARBA00023224"/>
    </source>
</evidence>
<dbReference type="KEGG" id="chiz:HQ393_09960"/>
<dbReference type="SMART" id="SM00283">
    <property type="entry name" value="MA"/>
    <property type="match status" value="1"/>
</dbReference>
<dbReference type="CDD" id="cd19411">
    <property type="entry name" value="MCP2201-like_sensor"/>
    <property type="match status" value="1"/>
</dbReference>
<dbReference type="Gene3D" id="1.10.287.950">
    <property type="entry name" value="Methyl-accepting chemotaxis protein"/>
    <property type="match status" value="1"/>
</dbReference>
<feature type="domain" description="HAMP" evidence="7">
    <location>
        <begin position="211"/>
        <end position="265"/>
    </location>
</feature>
<evidence type="ECO:0000259" key="7">
    <source>
        <dbReference type="PROSITE" id="PS50885"/>
    </source>
</evidence>
<protein>
    <submittedName>
        <fullName evidence="8">Methyl-accepting chemotaxis protein</fullName>
    </submittedName>
</protein>
<dbReference type="GO" id="GO:0004888">
    <property type="term" value="F:transmembrane signaling receptor activity"/>
    <property type="evidence" value="ECO:0007669"/>
    <property type="project" value="InterPro"/>
</dbReference>
<dbReference type="Proteomes" id="UP000509597">
    <property type="component" value="Chromosome"/>
</dbReference>
<evidence type="ECO:0000256" key="3">
    <source>
        <dbReference type="ARBA" id="ARBA00029447"/>
    </source>
</evidence>
<dbReference type="EMBL" id="CP058627">
    <property type="protein sequence ID" value="QLG88543.1"/>
    <property type="molecule type" value="Genomic_DNA"/>
</dbReference>
<dbReference type="Pfam" id="PF00672">
    <property type="entry name" value="HAMP"/>
    <property type="match status" value="1"/>
</dbReference>
<organism evidence="8 9">
    <name type="scientific">Chitinibacter bivalviorum</name>
    <dbReference type="NCBI Taxonomy" id="2739434"/>
    <lineage>
        <taxon>Bacteria</taxon>
        <taxon>Pseudomonadati</taxon>
        <taxon>Pseudomonadota</taxon>
        <taxon>Betaproteobacteria</taxon>
        <taxon>Neisseriales</taxon>
        <taxon>Chitinibacteraceae</taxon>
        <taxon>Chitinibacter</taxon>
    </lineage>
</organism>
<gene>
    <name evidence="8" type="ORF">HQ393_09960</name>
</gene>
<evidence type="ECO:0000256" key="5">
    <source>
        <dbReference type="SAM" id="Phobius"/>
    </source>
</evidence>
<feature type="transmembrane region" description="Helical" evidence="5">
    <location>
        <begin position="190"/>
        <end position="209"/>
    </location>
</feature>
<dbReference type="PRINTS" id="PR00260">
    <property type="entry name" value="CHEMTRNSDUCR"/>
</dbReference>
<dbReference type="Pfam" id="PF12729">
    <property type="entry name" value="4HB_MCP_1"/>
    <property type="match status" value="1"/>
</dbReference>
<dbReference type="GO" id="GO:0007165">
    <property type="term" value="P:signal transduction"/>
    <property type="evidence" value="ECO:0007669"/>
    <property type="project" value="UniProtKB-KW"/>
</dbReference>
<keyword evidence="5" id="KW-0472">Membrane</keyword>
<dbReference type="RefSeq" id="WP_179355056.1">
    <property type="nucleotide sequence ID" value="NZ_CP058627.1"/>
</dbReference>
<dbReference type="GO" id="GO:0006935">
    <property type="term" value="P:chemotaxis"/>
    <property type="evidence" value="ECO:0007669"/>
    <property type="project" value="InterPro"/>
</dbReference>
<evidence type="ECO:0000313" key="8">
    <source>
        <dbReference type="EMBL" id="QLG88543.1"/>
    </source>
</evidence>
<dbReference type="CDD" id="cd06225">
    <property type="entry name" value="HAMP"/>
    <property type="match status" value="1"/>
</dbReference>
<comment type="subcellular location">
    <subcellularLocation>
        <location evidence="1">Membrane</location>
    </subcellularLocation>
</comment>
<dbReference type="PANTHER" id="PTHR32089">
    <property type="entry name" value="METHYL-ACCEPTING CHEMOTAXIS PROTEIN MCPB"/>
    <property type="match status" value="1"/>
</dbReference>
<dbReference type="InterPro" id="IPR047347">
    <property type="entry name" value="YvaQ-like_sensor"/>
</dbReference>
<dbReference type="InterPro" id="IPR004089">
    <property type="entry name" value="MCPsignal_dom"/>
</dbReference>
<accession>A0A7H9BIJ6</accession>
<reference evidence="8 9" key="1">
    <citation type="submission" date="2020-07" db="EMBL/GenBank/DDBJ databases">
        <title>Complete genome sequence of Chitinibacter sp. 2T18.</title>
        <authorList>
            <person name="Bae J.-W."/>
            <person name="Choi J.-W."/>
        </authorList>
    </citation>
    <scope>NUCLEOTIDE SEQUENCE [LARGE SCALE GENOMIC DNA]</scope>
    <source>
        <strain evidence="8 9">2T18</strain>
    </source>
</reference>
<evidence type="ECO:0000256" key="4">
    <source>
        <dbReference type="PROSITE-ProRule" id="PRU00284"/>
    </source>
</evidence>
<dbReference type="PROSITE" id="PS50111">
    <property type="entry name" value="CHEMOTAXIS_TRANSDUC_2"/>
    <property type="match status" value="1"/>
</dbReference>
<dbReference type="AlphaFoldDB" id="A0A7H9BIJ6"/>